<evidence type="ECO:0000313" key="1">
    <source>
        <dbReference type="EMBL" id="MDM0043390.1"/>
    </source>
</evidence>
<dbReference type="Proteomes" id="UP001174908">
    <property type="component" value="Unassembled WGS sequence"/>
</dbReference>
<protein>
    <submittedName>
        <fullName evidence="1">Uncharacterized protein</fullName>
    </submittedName>
</protein>
<proteinExistence type="predicted"/>
<evidence type="ECO:0000313" key="2">
    <source>
        <dbReference type="Proteomes" id="UP001174908"/>
    </source>
</evidence>
<comment type="caution">
    <text evidence="1">The sequence shown here is derived from an EMBL/GenBank/DDBJ whole genome shotgun (WGS) entry which is preliminary data.</text>
</comment>
<reference evidence="1" key="1">
    <citation type="submission" date="2023-06" db="EMBL/GenBank/DDBJ databases">
        <authorList>
            <person name="Jiang Y."/>
            <person name="Liu Q."/>
        </authorList>
    </citation>
    <scope>NUCLEOTIDE SEQUENCE</scope>
    <source>
        <strain evidence="1">CGMCC 1.12089</strain>
    </source>
</reference>
<accession>A0ABT7N665</accession>
<dbReference type="EMBL" id="JASZYV010000001">
    <property type="protein sequence ID" value="MDM0043390.1"/>
    <property type="molecule type" value="Genomic_DNA"/>
</dbReference>
<keyword evidence="2" id="KW-1185">Reference proteome</keyword>
<dbReference type="RefSeq" id="WP_286658503.1">
    <property type="nucleotide sequence ID" value="NZ_JASZYV010000001.1"/>
</dbReference>
<sequence length="55" mass="6314">MIPALISDYDMEAFCAFLMHNRQLPLHVNTDSSVEPSSYDDYFEFSAWSQEPPVA</sequence>
<gene>
    <name evidence="1" type="ORF">QTH91_02750</name>
</gene>
<organism evidence="1 2">
    <name type="scientific">Variovorax dokdonensis</name>
    <dbReference type="NCBI Taxonomy" id="344883"/>
    <lineage>
        <taxon>Bacteria</taxon>
        <taxon>Pseudomonadati</taxon>
        <taxon>Pseudomonadota</taxon>
        <taxon>Betaproteobacteria</taxon>
        <taxon>Burkholderiales</taxon>
        <taxon>Comamonadaceae</taxon>
        <taxon>Variovorax</taxon>
    </lineage>
</organism>
<name>A0ABT7N665_9BURK</name>